<dbReference type="PANTHER" id="PTHR20858:SF17">
    <property type="entry name" value="HYDROXYMETHYLPYRIMIDINE_PHOSPHOMETHYLPYRIMIDINE KINASE THI20-RELATED"/>
    <property type="match status" value="1"/>
</dbReference>
<proteinExistence type="predicted"/>
<evidence type="ECO:0000259" key="5">
    <source>
        <dbReference type="Pfam" id="PF08543"/>
    </source>
</evidence>
<dbReference type="GO" id="GO:0008902">
    <property type="term" value="F:hydroxymethylpyrimidine kinase activity"/>
    <property type="evidence" value="ECO:0007669"/>
    <property type="project" value="TreeGrafter"/>
</dbReference>
<evidence type="ECO:0000313" key="7">
    <source>
        <dbReference type="EMBL" id="CAB5033343.1"/>
    </source>
</evidence>
<feature type="domain" description="Pyridoxamine kinase/Phosphomethylpyrimidine kinase" evidence="5">
    <location>
        <begin position="13"/>
        <end position="267"/>
    </location>
</feature>
<evidence type="ECO:0000256" key="1">
    <source>
        <dbReference type="ARBA" id="ARBA00022679"/>
    </source>
</evidence>
<dbReference type="InterPro" id="IPR004399">
    <property type="entry name" value="HMP/HMP-P_kinase_dom"/>
</dbReference>
<keyword evidence="3" id="KW-0418">Kinase</keyword>
<organism evidence="7">
    <name type="scientific">freshwater metagenome</name>
    <dbReference type="NCBI Taxonomy" id="449393"/>
    <lineage>
        <taxon>unclassified sequences</taxon>
        <taxon>metagenomes</taxon>
        <taxon>ecological metagenomes</taxon>
    </lineage>
</organism>
<keyword evidence="1" id="KW-0808">Transferase</keyword>
<dbReference type="PANTHER" id="PTHR20858">
    <property type="entry name" value="PHOSPHOMETHYLPYRIMIDINE KINASE"/>
    <property type="match status" value="1"/>
</dbReference>
<dbReference type="FunFam" id="3.40.1190.20:FF:000003">
    <property type="entry name" value="Phosphomethylpyrimidine kinase ThiD"/>
    <property type="match status" value="1"/>
</dbReference>
<dbReference type="Gene3D" id="3.40.1190.20">
    <property type="match status" value="1"/>
</dbReference>
<dbReference type="InterPro" id="IPR013749">
    <property type="entry name" value="PM/HMP-P_kinase-1"/>
</dbReference>
<dbReference type="GO" id="GO:0008972">
    <property type="term" value="F:phosphomethylpyrimidine kinase activity"/>
    <property type="evidence" value="ECO:0007669"/>
    <property type="project" value="InterPro"/>
</dbReference>
<evidence type="ECO:0000256" key="3">
    <source>
        <dbReference type="ARBA" id="ARBA00022777"/>
    </source>
</evidence>
<dbReference type="GO" id="GO:0005524">
    <property type="term" value="F:ATP binding"/>
    <property type="evidence" value="ECO:0007669"/>
    <property type="project" value="UniProtKB-KW"/>
</dbReference>
<keyword evidence="2" id="KW-0547">Nucleotide-binding</keyword>
<dbReference type="GO" id="GO:0009228">
    <property type="term" value="P:thiamine biosynthetic process"/>
    <property type="evidence" value="ECO:0007669"/>
    <property type="project" value="InterPro"/>
</dbReference>
<dbReference type="Pfam" id="PF08543">
    <property type="entry name" value="Phos_pyr_kin"/>
    <property type="match status" value="1"/>
</dbReference>
<dbReference type="EMBL" id="CAFBLT010000004">
    <property type="protein sequence ID" value="CAB4884017.1"/>
    <property type="molecule type" value="Genomic_DNA"/>
</dbReference>
<gene>
    <name evidence="6" type="ORF">UFOPK3427_01829</name>
    <name evidence="7" type="ORF">UFOPK4112_01919</name>
</gene>
<name>A0A6J7RWW0_9ZZZZ</name>
<dbReference type="NCBIfam" id="TIGR00097">
    <property type="entry name" value="HMP-P_kinase"/>
    <property type="match status" value="1"/>
</dbReference>
<accession>A0A6J7RWW0</accession>
<dbReference type="CDD" id="cd01169">
    <property type="entry name" value="HMPP_kinase"/>
    <property type="match status" value="1"/>
</dbReference>
<protein>
    <submittedName>
        <fullName evidence="7">Unannotated protein</fullName>
    </submittedName>
</protein>
<keyword evidence="4" id="KW-0067">ATP-binding</keyword>
<dbReference type="EMBL" id="CAFBPM010000043">
    <property type="protein sequence ID" value="CAB5033343.1"/>
    <property type="molecule type" value="Genomic_DNA"/>
</dbReference>
<dbReference type="GO" id="GO:0005829">
    <property type="term" value="C:cytosol"/>
    <property type="evidence" value="ECO:0007669"/>
    <property type="project" value="TreeGrafter"/>
</dbReference>
<dbReference type="InterPro" id="IPR029056">
    <property type="entry name" value="Ribokinase-like"/>
</dbReference>
<evidence type="ECO:0000256" key="2">
    <source>
        <dbReference type="ARBA" id="ARBA00022741"/>
    </source>
</evidence>
<dbReference type="SUPFAM" id="SSF53613">
    <property type="entry name" value="Ribokinase-like"/>
    <property type="match status" value="1"/>
</dbReference>
<dbReference type="AlphaFoldDB" id="A0A6J7RWW0"/>
<sequence length="278" mass="28314">MTPRTALTIAGSDSGGGAGIEADLRTFAAHQVHGTVALSAITAQNSLGVTAVLAVEAEMVLAQVEAVLSDITVHATKAGMLARPHTIEAVGLLASQGRLPHLVVDPVLVSSSGHSLMESGGVEAYRQSLIPFAEVLTPNLREAALLLDHDVNDFDHLEAMADAGNALRALGATWVVIKGGHFLEGGATSSGAPDLVVGPTGVHVLDGERVSTRNDHGTGCSLSSSIAANLATGADVPTAISSAKTFVAQALRGAAEWNLGAGHGPIDHMNWSKTPNTP</sequence>
<reference evidence="7" key="1">
    <citation type="submission" date="2020-05" db="EMBL/GenBank/DDBJ databases">
        <authorList>
            <person name="Chiriac C."/>
            <person name="Salcher M."/>
            <person name="Ghai R."/>
            <person name="Kavagutti S V."/>
        </authorList>
    </citation>
    <scope>NUCLEOTIDE SEQUENCE</scope>
</reference>
<evidence type="ECO:0000313" key="6">
    <source>
        <dbReference type="EMBL" id="CAB4884017.1"/>
    </source>
</evidence>
<evidence type="ECO:0000256" key="4">
    <source>
        <dbReference type="ARBA" id="ARBA00022840"/>
    </source>
</evidence>